<accession>A0A1I3XGY8</accession>
<evidence type="ECO:0000313" key="3">
    <source>
        <dbReference type="Proteomes" id="UP000198635"/>
    </source>
</evidence>
<evidence type="ECO:0000313" key="2">
    <source>
        <dbReference type="EMBL" id="SFK18609.1"/>
    </source>
</evidence>
<name>A0A1I3XGY8_9BACT</name>
<protein>
    <submittedName>
        <fullName evidence="2">Uncharacterized protein</fullName>
    </submittedName>
</protein>
<gene>
    <name evidence="2" type="ORF">SAMN04488082_11664</name>
</gene>
<sequence>MLVILMSRMSLLIVTMVVIMVMGMTVGQIPVGVFVLMLDHGRGGLASQTSATLAHTDLPYALKQAVCDKYGGQGNPFPGNGNTGQTAISCTYTRLVQQPAHKSPVKGMVKNTKSLK</sequence>
<organism evidence="2 3">
    <name type="scientific">Desulfomicrobium apsheronum</name>
    <dbReference type="NCBI Taxonomy" id="52560"/>
    <lineage>
        <taxon>Bacteria</taxon>
        <taxon>Pseudomonadati</taxon>
        <taxon>Thermodesulfobacteriota</taxon>
        <taxon>Desulfovibrionia</taxon>
        <taxon>Desulfovibrionales</taxon>
        <taxon>Desulfomicrobiaceae</taxon>
        <taxon>Desulfomicrobium</taxon>
    </lineage>
</organism>
<dbReference type="EMBL" id="FORX01000016">
    <property type="protein sequence ID" value="SFK18609.1"/>
    <property type="molecule type" value="Genomic_DNA"/>
</dbReference>
<evidence type="ECO:0000256" key="1">
    <source>
        <dbReference type="SAM" id="Phobius"/>
    </source>
</evidence>
<dbReference type="AlphaFoldDB" id="A0A1I3XGY8"/>
<keyword evidence="1" id="KW-1133">Transmembrane helix</keyword>
<proteinExistence type="predicted"/>
<dbReference type="STRING" id="52560.SAMN04488082_11664"/>
<keyword evidence="1" id="KW-0812">Transmembrane</keyword>
<dbReference type="Proteomes" id="UP000198635">
    <property type="component" value="Unassembled WGS sequence"/>
</dbReference>
<feature type="transmembrane region" description="Helical" evidence="1">
    <location>
        <begin position="12"/>
        <end position="38"/>
    </location>
</feature>
<keyword evidence="3" id="KW-1185">Reference proteome</keyword>
<reference evidence="3" key="1">
    <citation type="submission" date="2016-10" db="EMBL/GenBank/DDBJ databases">
        <authorList>
            <person name="Varghese N."/>
            <person name="Submissions S."/>
        </authorList>
    </citation>
    <scope>NUCLEOTIDE SEQUENCE [LARGE SCALE GENOMIC DNA]</scope>
    <source>
        <strain evidence="3">DSM 5918</strain>
    </source>
</reference>
<keyword evidence="1" id="KW-0472">Membrane</keyword>